<gene>
    <name evidence="1" type="ORF">TWF506_004764</name>
</gene>
<evidence type="ECO:0000313" key="1">
    <source>
        <dbReference type="EMBL" id="KAK6497291.1"/>
    </source>
</evidence>
<evidence type="ECO:0000313" key="2">
    <source>
        <dbReference type="Proteomes" id="UP001307849"/>
    </source>
</evidence>
<proteinExistence type="predicted"/>
<dbReference type="AlphaFoldDB" id="A0AAN8NB81"/>
<keyword evidence="2" id="KW-1185">Reference proteome</keyword>
<accession>A0AAN8NB81</accession>
<dbReference type="Proteomes" id="UP001307849">
    <property type="component" value="Unassembled WGS sequence"/>
</dbReference>
<dbReference type="EMBL" id="JAVHJM010000015">
    <property type="protein sequence ID" value="KAK6497291.1"/>
    <property type="molecule type" value="Genomic_DNA"/>
</dbReference>
<sequence>MGSHDMPCGVNSYASRIRSISEFVRPTADMGISRMHWQIPIVKVIIFCLSVRDVVGLVITVIPFGKDAPDIPNLTVCKPRTDGWAMDAIKNKSYNQGIDVIDPSKRICPDGVPGWHWELAPSMETPTGETLIQLTGGEDDSDIGGITNTLDPEKKLQFGILEPGKIFRSEFRVKRDGIYQKIDQNAPDDFIRVGDILDFYGPSDPKNRQLFLKRGSQIRVSEGVFQLVREPSEIVSYGKQPPVELRVASLGMTEPDTPPIEEVIELDTPKPRSRFCRIGTYCRAAASIFSRLLGGQPRQESPIEIPPLNMNDGPMSGWTDPFSSHRRLQPEFLSGPADTSILDQVGEDFDDESLEVEDFEPRIEVPQIRRPPIFERARLQPEDMEEILEEIEESSHYNNLGNTYTLAGDDVAGETVPANDISDDWPDEDIPDELLLPPLNIFTPGSYDQLPTPDFKARDFFMETNVEEAEGPAPHGQAGDDDAGPMAVPEPQVDLSPTVGLRPIPDIIPINLENMSESRRDLADRQYNTYAECIQDLFTLRNGLGDEEVQSLVDRNWGHYSILDFYRAAVGGTNPPTCPEDRQEIINLAIDQGHPRYVAPGTTGANPQSGIGAVEI</sequence>
<comment type="caution">
    <text evidence="1">The sequence shown here is derived from an EMBL/GenBank/DDBJ whole genome shotgun (WGS) entry which is preliminary data.</text>
</comment>
<name>A0AAN8NB81_9PEZI</name>
<protein>
    <submittedName>
        <fullName evidence="1">Uncharacterized protein</fullName>
    </submittedName>
</protein>
<reference evidence="1 2" key="1">
    <citation type="submission" date="2019-10" db="EMBL/GenBank/DDBJ databases">
        <authorList>
            <person name="Palmer J.M."/>
        </authorList>
    </citation>
    <scope>NUCLEOTIDE SEQUENCE [LARGE SCALE GENOMIC DNA]</scope>
    <source>
        <strain evidence="1 2">TWF506</strain>
    </source>
</reference>
<organism evidence="1 2">
    <name type="scientific">Arthrobotrys conoides</name>
    <dbReference type="NCBI Taxonomy" id="74498"/>
    <lineage>
        <taxon>Eukaryota</taxon>
        <taxon>Fungi</taxon>
        <taxon>Dikarya</taxon>
        <taxon>Ascomycota</taxon>
        <taxon>Pezizomycotina</taxon>
        <taxon>Orbiliomycetes</taxon>
        <taxon>Orbiliales</taxon>
        <taxon>Orbiliaceae</taxon>
        <taxon>Arthrobotrys</taxon>
    </lineage>
</organism>